<dbReference type="AlphaFoldDB" id="A0A0V0YQR0"/>
<gene>
    <name evidence="1" type="ORF">T12_12527</name>
</gene>
<dbReference type="EMBL" id="JYDQ01003849">
    <property type="protein sequence ID" value="KRY02427.1"/>
    <property type="molecule type" value="Genomic_DNA"/>
</dbReference>
<protein>
    <submittedName>
        <fullName evidence="1">Uncharacterized protein</fullName>
    </submittedName>
</protein>
<reference evidence="1 2" key="1">
    <citation type="submission" date="2015-01" db="EMBL/GenBank/DDBJ databases">
        <title>Evolution of Trichinella species and genotypes.</title>
        <authorList>
            <person name="Korhonen P.K."/>
            <person name="Edoardo P."/>
            <person name="Giuseppe L.R."/>
            <person name="Gasser R.B."/>
        </authorList>
    </citation>
    <scope>NUCLEOTIDE SEQUENCE [LARGE SCALE GENOMIC DNA]</scope>
    <source>
        <strain evidence="1">ISS2496</strain>
    </source>
</reference>
<evidence type="ECO:0000313" key="2">
    <source>
        <dbReference type="Proteomes" id="UP000054783"/>
    </source>
</evidence>
<accession>A0A0V0YQR0</accession>
<comment type="caution">
    <text evidence="1">The sequence shown here is derived from an EMBL/GenBank/DDBJ whole genome shotgun (WGS) entry which is preliminary data.</text>
</comment>
<name>A0A0V0YQR0_9BILA</name>
<keyword evidence="2" id="KW-1185">Reference proteome</keyword>
<proteinExistence type="predicted"/>
<sequence length="45" mass="5215">MLLQMCTKESHMVVTTTCSACFILSWKSALENCHGQKMVMKKLWH</sequence>
<dbReference type="Proteomes" id="UP000054783">
    <property type="component" value="Unassembled WGS sequence"/>
</dbReference>
<evidence type="ECO:0000313" key="1">
    <source>
        <dbReference type="EMBL" id="KRY02427.1"/>
    </source>
</evidence>
<organism evidence="1 2">
    <name type="scientific">Trichinella patagoniensis</name>
    <dbReference type="NCBI Taxonomy" id="990121"/>
    <lineage>
        <taxon>Eukaryota</taxon>
        <taxon>Metazoa</taxon>
        <taxon>Ecdysozoa</taxon>
        <taxon>Nematoda</taxon>
        <taxon>Enoplea</taxon>
        <taxon>Dorylaimia</taxon>
        <taxon>Trichinellida</taxon>
        <taxon>Trichinellidae</taxon>
        <taxon>Trichinella</taxon>
    </lineage>
</organism>